<name>A0A6A4HNQ6_9AGAR</name>
<dbReference type="Proteomes" id="UP000799118">
    <property type="component" value="Unassembled WGS sequence"/>
</dbReference>
<organism evidence="3 4">
    <name type="scientific">Gymnopus androsaceus JB14</name>
    <dbReference type="NCBI Taxonomy" id="1447944"/>
    <lineage>
        <taxon>Eukaryota</taxon>
        <taxon>Fungi</taxon>
        <taxon>Dikarya</taxon>
        <taxon>Basidiomycota</taxon>
        <taxon>Agaricomycotina</taxon>
        <taxon>Agaricomycetes</taxon>
        <taxon>Agaricomycetidae</taxon>
        <taxon>Agaricales</taxon>
        <taxon>Marasmiineae</taxon>
        <taxon>Omphalotaceae</taxon>
        <taxon>Gymnopus</taxon>
    </lineage>
</organism>
<evidence type="ECO:0000313" key="3">
    <source>
        <dbReference type="EMBL" id="KAE9399643.1"/>
    </source>
</evidence>
<protein>
    <recommendedName>
        <fullName evidence="2">DUF6830 domain-containing protein</fullName>
    </recommendedName>
</protein>
<dbReference type="InterPro" id="IPR049233">
    <property type="entry name" value="DUF6830"/>
</dbReference>
<dbReference type="InterPro" id="IPR041078">
    <property type="entry name" value="Plavaka"/>
</dbReference>
<feature type="region of interest" description="Disordered" evidence="1">
    <location>
        <begin position="660"/>
        <end position="680"/>
    </location>
</feature>
<dbReference type="AlphaFoldDB" id="A0A6A4HNQ6"/>
<accession>A0A6A4HNQ6</accession>
<sequence>MPFSQKHHLRTFQCNYCARTFDTQRGANIHVSLTSCSKKKRLQTPQAKQPVLPPQSPPTLPSALPPAFTSKMERYPGAARILGHANTALDDFDTDRYAQERIENLYYPWSSREEWQLARFLLQSSMSLAEIDEYLKLEITKRSYLSFKTSKKLIDTAWLLPPVPPWKYVQIPTDPLYPAKAPFYLHYRDAIEVLEHMLKSPLVKDYLHFEPLQIFKTADKTMRSNLPEGATLLGTILSSDKTTVSVITGDRCAHPLLISTANIDSDFQSKASHHLFQLLALIPIPHFIHPKRSVRAVLENRVYHKCLDIATNPLKIVASIGHLMADPVGQVRWVYTLLVANIVDTPEATLIACVGGGGKTSPFTTAMYLDYGDNYRHPPRLGNDTLRTIDDSIAHGDAEDLSKYATTLKTFRTNGVIDPFWRDWPLAEPCEFLTPEILHHGLKMFFDHDLKWCINGLGPEETDFRFSVLSPRQGFRHFPEGISALKQVTGKGQRDIMRRIVAVIAGGVPKEFLLAIRSAMDFRYSEQAPCFSDESSARVQLALDEFHEAKPAILEAEARLGSKGGPLDHWQIPKLEFMQSVYPSIKASGPIMQWSAEPTEHAHITEIKDPARAGNNKSLEEGICRTLDLQAWIRDFDLNTSMKDCDVRFNITETPTKLDTHGNHLDDQFENGADEASDADEDNAATGIVVSTTLDLQKELEATLISKKIWGATRPKQDFFLWAEGVKANPNSPKPFRVFTDPSGTCAAMSVTRDPDYNSLTIGEAALKFKLPGLQGALKDYLD</sequence>
<evidence type="ECO:0000256" key="1">
    <source>
        <dbReference type="SAM" id="MobiDB-lite"/>
    </source>
</evidence>
<evidence type="ECO:0000313" key="4">
    <source>
        <dbReference type="Proteomes" id="UP000799118"/>
    </source>
</evidence>
<gene>
    <name evidence="3" type="ORF">BT96DRAFT_820351</name>
</gene>
<reference evidence="3" key="1">
    <citation type="journal article" date="2019" name="Environ. Microbiol.">
        <title>Fungal ecological strategies reflected in gene transcription - a case study of two litter decomposers.</title>
        <authorList>
            <person name="Barbi F."/>
            <person name="Kohler A."/>
            <person name="Barry K."/>
            <person name="Baskaran P."/>
            <person name="Daum C."/>
            <person name="Fauchery L."/>
            <person name="Ihrmark K."/>
            <person name="Kuo A."/>
            <person name="LaButti K."/>
            <person name="Lipzen A."/>
            <person name="Morin E."/>
            <person name="Grigoriev I.V."/>
            <person name="Henrissat B."/>
            <person name="Lindahl B."/>
            <person name="Martin F."/>
        </authorList>
    </citation>
    <scope>NUCLEOTIDE SEQUENCE</scope>
    <source>
        <strain evidence="3">JB14</strain>
    </source>
</reference>
<dbReference type="Pfam" id="PF18759">
    <property type="entry name" value="Plavaka"/>
    <property type="match status" value="1"/>
</dbReference>
<dbReference type="EMBL" id="ML769467">
    <property type="protein sequence ID" value="KAE9399643.1"/>
    <property type="molecule type" value="Genomic_DNA"/>
</dbReference>
<proteinExistence type="predicted"/>
<dbReference type="OrthoDB" id="3232986at2759"/>
<keyword evidence="4" id="KW-1185">Reference proteome</keyword>
<feature type="region of interest" description="Disordered" evidence="1">
    <location>
        <begin position="40"/>
        <end position="61"/>
    </location>
</feature>
<evidence type="ECO:0000259" key="2">
    <source>
        <dbReference type="Pfam" id="PF20722"/>
    </source>
</evidence>
<feature type="domain" description="DUF6830" evidence="2">
    <location>
        <begin position="718"/>
        <end position="782"/>
    </location>
</feature>
<feature type="compositionally biased region" description="Pro residues" evidence="1">
    <location>
        <begin position="51"/>
        <end position="61"/>
    </location>
</feature>
<dbReference type="Pfam" id="PF20722">
    <property type="entry name" value="DUF6830"/>
    <property type="match status" value="1"/>
</dbReference>
<feature type="compositionally biased region" description="Acidic residues" evidence="1">
    <location>
        <begin position="668"/>
        <end position="680"/>
    </location>
</feature>